<keyword evidence="2" id="KW-1185">Reference proteome</keyword>
<accession>A0A444MLV7</accession>
<protein>
    <submittedName>
        <fullName evidence="1">Uncharacterized protein</fullName>
    </submittedName>
</protein>
<proteinExistence type="predicted"/>
<dbReference type="OrthoDB" id="9783680at2"/>
<dbReference type="Proteomes" id="UP000286701">
    <property type="component" value="Unassembled WGS sequence"/>
</dbReference>
<dbReference type="AlphaFoldDB" id="A0A444MLV7"/>
<organism evidence="1 2">
    <name type="scientific">Mucilaginibacter gilvus</name>
    <dbReference type="NCBI Taxonomy" id="2305909"/>
    <lineage>
        <taxon>Bacteria</taxon>
        <taxon>Pseudomonadati</taxon>
        <taxon>Bacteroidota</taxon>
        <taxon>Sphingobacteriia</taxon>
        <taxon>Sphingobacteriales</taxon>
        <taxon>Sphingobacteriaceae</taxon>
        <taxon>Mucilaginibacter</taxon>
    </lineage>
</organism>
<comment type="caution">
    <text evidence="1">The sequence shown here is derived from an EMBL/GenBank/DDBJ whole genome shotgun (WGS) entry which is preliminary data.</text>
</comment>
<reference evidence="1 2" key="1">
    <citation type="submission" date="2019-01" db="EMBL/GenBank/DDBJ databases">
        <title>Mucilaginibacter antarcticum sp. nov., isolated from antarctic soil.</title>
        <authorList>
            <person name="Yan Y.-Q."/>
            <person name="Du Z.-J."/>
        </authorList>
    </citation>
    <scope>NUCLEOTIDE SEQUENCE [LARGE SCALE GENOMIC DNA]</scope>
    <source>
        <strain evidence="1 2">F01003</strain>
    </source>
</reference>
<gene>
    <name evidence="1" type="ORF">EPL05_16190</name>
</gene>
<name>A0A444MLV7_9SPHI</name>
<evidence type="ECO:0000313" key="1">
    <source>
        <dbReference type="EMBL" id="RWY50287.1"/>
    </source>
</evidence>
<evidence type="ECO:0000313" key="2">
    <source>
        <dbReference type="Proteomes" id="UP000286701"/>
    </source>
</evidence>
<sequence>MLQNRVNPKGDIIKTSARGAWLGNRGQLHNTGKTILRPFKHQAWIICLLQFKGRHREIMGPNLWTELFFLDEATAFSAGHRPCFECRREDAKRFKAAWLAGNPEYAFPANVLIGKIDEILQSERINRDNSKVTFEADINDLPDGTFIEIADEAYLLADKQLYRWLPSGYKEAMPFPTNDIVSVLTPHSVVNAFRYGYLPQLGIATTV</sequence>
<dbReference type="RefSeq" id="WP_128535018.1">
    <property type="nucleotide sequence ID" value="NZ_SBIW01000007.1"/>
</dbReference>
<dbReference type="EMBL" id="SBIW01000007">
    <property type="protein sequence ID" value="RWY50287.1"/>
    <property type="molecule type" value="Genomic_DNA"/>
</dbReference>